<reference evidence="2" key="1">
    <citation type="submission" date="2022-05" db="EMBL/GenBank/DDBJ databases">
        <title>Comparative Genomics of Spacecraft Associated Microbes.</title>
        <authorList>
            <person name="Tran M.T."/>
            <person name="Wright A."/>
            <person name="Seuylemezian A."/>
            <person name="Eisen J."/>
            <person name="Coil D."/>
        </authorList>
    </citation>
    <scope>NUCLEOTIDE SEQUENCE</scope>
    <source>
        <strain evidence="2">214.1.1</strain>
    </source>
</reference>
<dbReference type="Proteomes" id="UP001139179">
    <property type="component" value="Unassembled WGS sequence"/>
</dbReference>
<dbReference type="AlphaFoldDB" id="A0A9X2DN40"/>
<comment type="caution">
    <text evidence="2">The sequence shown here is derived from an EMBL/GenBank/DDBJ whole genome shotgun (WGS) entry which is preliminary data.</text>
</comment>
<proteinExistence type="predicted"/>
<sequence length="372" mass="41129">MIHHQKIIIVGAGPAGIGLAILLKKLGFTSYLMLEGDEIGSTFRRWPREMRFITPSFTGQGFGALDLNAVTPGTSPAYTFRKEHLNGDEYADYLELLADHFDLKVKEKTMVTAVSKKGRLFTVETDSDTWTCEALFWATGEFQFPRATGIEGAHHGLHVGHVDSYEALAKAHYVVVGGGESGADAAFHLARNGSQVTVVTETSMNDKVADPSLTLSPYTYERMEVAIQSGRVSFKENRKVTKIAQHHAGYDVELDNGEVLQTTGQPILATGFASGATQIASLFEWQENGKPLVTEEADESTVTEGLFLIGPSVQHRSAVFCFIYKFRARYAAVVKQLFTRWGYDMKEEVLAEYENNQMLLEDLACCEVNCEC</sequence>
<dbReference type="PRINTS" id="PR00368">
    <property type="entry name" value="FADPNR"/>
</dbReference>
<protein>
    <submittedName>
        <fullName evidence="2">NAD(P)-binding domain-containing protein</fullName>
    </submittedName>
</protein>
<dbReference type="RefSeq" id="WP_251222724.1">
    <property type="nucleotide sequence ID" value="NZ_JAMBOL010000004.1"/>
</dbReference>
<gene>
    <name evidence="2" type="ORF">M3202_07470</name>
</gene>
<keyword evidence="3" id="KW-1185">Reference proteome</keyword>
<dbReference type="InterPro" id="IPR050982">
    <property type="entry name" value="Auxin_biosynth/cation_transpt"/>
</dbReference>
<dbReference type="Pfam" id="PF13738">
    <property type="entry name" value="Pyr_redox_3"/>
    <property type="match status" value="1"/>
</dbReference>
<keyword evidence="1" id="KW-0560">Oxidoreductase</keyword>
<dbReference type="InterPro" id="IPR036188">
    <property type="entry name" value="FAD/NAD-bd_sf"/>
</dbReference>
<dbReference type="PANTHER" id="PTHR43539">
    <property type="entry name" value="FLAVIN-BINDING MONOOXYGENASE-LIKE PROTEIN (AFU_ORTHOLOGUE AFUA_4G09220)"/>
    <property type="match status" value="1"/>
</dbReference>
<accession>A0A9X2DN40</accession>
<dbReference type="PRINTS" id="PR00411">
    <property type="entry name" value="PNDRDTASEI"/>
</dbReference>
<dbReference type="EMBL" id="JAMBOL010000004">
    <property type="protein sequence ID" value="MCM3713921.1"/>
    <property type="molecule type" value="Genomic_DNA"/>
</dbReference>
<organism evidence="2 3">
    <name type="scientific">Halalkalibacter oceani</name>
    <dbReference type="NCBI Taxonomy" id="1653776"/>
    <lineage>
        <taxon>Bacteria</taxon>
        <taxon>Bacillati</taxon>
        <taxon>Bacillota</taxon>
        <taxon>Bacilli</taxon>
        <taxon>Bacillales</taxon>
        <taxon>Bacillaceae</taxon>
        <taxon>Halalkalibacter</taxon>
    </lineage>
</organism>
<dbReference type="SUPFAM" id="SSF51905">
    <property type="entry name" value="FAD/NAD(P)-binding domain"/>
    <property type="match status" value="1"/>
</dbReference>
<dbReference type="GO" id="GO:0004497">
    <property type="term" value="F:monooxygenase activity"/>
    <property type="evidence" value="ECO:0007669"/>
    <property type="project" value="TreeGrafter"/>
</dbReference>
<dbReference type="GO" id="GO:0050660">
    <property type="term" value="F:flavin adenine dinucleotide binding"/>
    <property type="evidence" value="ECO:0007669"/>
    <property type="project" value="TreeGrafter"/>
</dbReference>
<dbReference type="PANTHER" id="PTHR43539:SF89">
    <property type="entry name" value="NAD(P)-BINDING DOMAIN-CONTAINING PROTEIN"/>
    <property type="match status" value="1"/>
</dbReference>
<dbReference type="Gene3D" id="3.50.50.60">
    <property type="entry name" value="FAD/NAD(P)-binding domain"/>
    <property type="match status" value="2"/>
</dbReference>
<evidence type="ECO:0000313" key="2">
    <source>
        <dbReference type="EMBL" id="MCM3713921.1"/>
    </source>
</evidence>
<evidence type="ECO:0000313" key="3">
    <source>
        <dbReference type="Proteomes" id="UP001139179"/>
    </source>
</evidence>
<evidence type="ECO:0000256" key="1">
    <source>
        <dbReference type="ARBA" id="ARBA00023002"/>
    </source>
</evidence>
<name>A0A9X2DN40_9BACI</name>